<keyword evidence="2" id="KW-1133">Transmembrane helix</keyword>
<dbReference type="InterPro" id="IPR003362">
    <property type="entry name" value="Bact_transf"/>
</dbReference>
<reference evidence="4 5" key="1">
    <citation type="journal article" date="2016" name="Environ. Microbiol.">
        <title>Genomic resolution of a cold subsurface aquifer community provides metabolic insights for novel microbes adapted to high CO concentrations.</title>
        <authorList>
            <person name="Probst A.J."/>
            <person name="Castelle C.J."/>
            <person name="Singh A."/>
            <person name="Brown C.T."/>
            <person name="Anantharaman K."/>
            <person name="Sharon I."/>
            <person name="Hug L.A."/>
            <person name="Burstein D."/>
            <person name="Emerson J.B."/>
            <person name="Thomas B.C."/>
            <person name="Banfield J.F."/>
        </authorList>
    </citation>
    <scope>NUCLEOTIDE SEQUENCE [LARGE SCALE GENOMIC DNA]</scope>
    <source>
        <strain evidence="4">CG2_30_33_16</strain>
    </source>
</reference>
<dbReference type="EMBL" id="MNZM01000117">
    <property type="protein sequence ID" value="OIP82340.1"/>
    <property type="molecule type" value="Genomic_DNA"/>
</dbReference>
<protein>
    <recommendedName>
        <fullName evidence="3">Bacterial sugar transferase domain-containing protein</fullName>
    </recommendedName>
</protein>
<dbReference type="PANTHER" id="PTHR30576">
    <property type="entry name" value="COLANIC BIOSYNTHESIS UDP-GLUCOSE LIPID CARRIER TRANSFERASE"/>
    <property type="match status" value="1"/>
</dbReference>
<dbReference type="GO" id="GO:0016780">
    <property type="term" value="F:phosphotransferase activity, for other substituted phosphate groups"/>
    <property type="evidence" value="ECO:0007669"/>
    <property type="project" value="TreeGrafter"/>
</dbReference>
<comment type="similarity">
    <text evidence="1">Belongs to the bacterial sugar transferase family.</text>
</comment>
<keyword evidence="2" id="KW-0812">Transmembrane</keyword>
<sequence>MNIFSGQNYLRFTKYLVDYLGAIILLLIFSPICFISVVAIKLNSPGPVFADVPERVGKDGKKFKMYKFRSMIVNAHQMLREDPKLKDLYSQYKKGSYKLKKDPRITSIGKILRKHSIDEIPQLINVLRGEMSLVGPRAYYPDELDHQSKQYPKTKKLVQRVLSVKPGITGLWQVSGRSEINFDKRIAIDATYVDKLSLMKDIKIIIKTPLVMLTGKGAI</sequence>
<name>A0A1J5HCR1_9BACT</name>
<organism evidence="4 5">
    <name type="scientific">Candidatus Roizmanbacteria bacterium CG2_30_33_16</name>
    <dbReference type="NCBI Taxonomy" id="1805340"/>
    <lineage>
        <taxon>Bacteria</taxon>
        <taxon>Candidatus Roizmaniibacteriota</taxon>
    </lineage>
</organism>
<comment type="caution">
    <text evidence="4">The sequence shown here is derived from an EMBL/GenBank/DDBJ whole genome shotgun (WGS) entry which is preliminary data.</text>
</comment>
<evidence type="ECO:0000259" key="3">
    <source>
        <dbReference type="Pfam" id="PF02397"/>
    </source>
</evidence>
<dbReference type="Proteomes" id="UP000183758">
    <property type="component" value="Unassembled WGS sequence"/>
</dbReference>
<proteinExistence type="inferred from homology"/>
<accession>A0A1J5HCR1</accession>
<evidence type="ECO:0000313" key="5">
    <source>
        <dbReference type="Proteomes" id="UP000183758"/>
    </source>
</evidence>
<keyword evidence="2" id="KW-0472">Membrane</keyword>
<evidence type="ECO:0000256" key="2">
    <source>
        <dbReference type="SAM" id="Phobius"/>
    </source>
</evidence>
<dbReference type="AlphaFoldDB" id="A0A1J5HCR1"/>
<dbReference type="PANTHER" id="PTHR30576:SF10">
    <property type="entry name" value="SLL5057 PROTEIN"/>
    <property type="match status" value="1"/>
</dbReference>
<gene>
    <name evidence="4" type="ORF">AUK04_04935</name>
</gene>
<evidence type="ECO:0000256" key="1">
    <source>
        <dbReference type="ARBA" id="ARBA00006464"/>
    </source>
</evidence>
<feature type="transmembrane region" description="Helical" evidence="2">
    <location>
        <begin position="20"/>
        <end position="40"/>
    </location>
</feature>
<dbReference type="Pfam" id="PF02397">
    <property type="entry name" value="Bac_transf"/>
    <property type="match status" value="1"/>
</dbReference>
<evidence type="ECO:0000313" key="4">
    <source>
        <dbReference type="EMBL" id="OIP82340.1"/>
    </source>
</evidence>
<feature type="domain" description="Bacterial sugar transferase" evidence="3">
    <location>
        <begin position="14"/>
        <end position="213"/>
    </location>
</feature>